<organism evidence="3">
    <name type="scientific">Candidatus Electrothrix aestuarii</name>
    <dbReference type="NCBI Taxonomy" id="3062594"/>
    <lineage>
        <taxon>Bacteria</taxon>
        <taxon>Pseudomonadati</taxon>
        <taxon>Thermodesulfobacteriota</taxon>
        <taxon>Desulfobulbia</taxon>
        <taxon>Desulfobulbales</taxon>
        <taxon>Desulfobulbaceae</taxon>
        <taxon>Candidatus Electrothrix</taxon>
    </lineage>
</organism>
<dbReference type="EMBL" id="CP159373">
    <property type="protein sequence ID" value="XCN71855.1"/>
    <property type="molecule type" value="Genomic_DNA"/>
</dbReference>
<feature type="transmembrane region" description="Helical" evidence="1">
    <location>
        <begin position="69"/>
        <end position="90"/>
    </location>
</feature>
<evidence type="ECO:0000259" key="2">
    <source>
        <dbReference type="Pfam" id="PF04892"/>
    </source>
</evidence>
<feature type="transmembrane region" description="Helical" evidence="1">
    <location>
        <begin position="152"/>
        <end position="168"/>
    </location>
</feature>
<evidence type="ECO:0000256" key="1">
    <source>
        <dbReference type="SAM" id="Phobius"/>
    </source>
</evidence>
<protein>
    <submittedName>
        <fullName evidence="3">VanZ family protein</fullName>
    </submittedName>
</protein>
<feature type="domain" description="VanZ-like" evidence="2">
    <location>
        <begin position="82"/>
        <end position="203"/>
    </location>
</feature>
<dbReference type="AlphaFoldDB" id="A0AAU8LSL6"/>
<feature type="transmembrane region" description="Helical" evidence="1">
    <location>
        <begin position="125"/>
        <end position="145"/>
    </location>
</feature>
<name>A0AAU8LSL6_9BACT</name>
<accession>A0AAU8LSL6</accession>
<feature type="transmembrane region" description="Helical" evidence="1">
    <location>
        <begin position="102"/>
        <end position="119"/>
    </location>
</feature>
<dbReference type="Pfam" id="PF04892">
    <property type="entry name" value="VanZ"/>
    <property type="match status" value="1"/>
</dbReference>
<reference evidence="3" key="1">
    <citation type="journal article" date="2024" name="Syst. Appl. Microbiol.">
        <title>First single-strain enrichments of Electrothrix cable bacteria, description of E. aestuarii sp. nov. and E. rattekaaiensis sp. nov., and proposal of a cable bacteria taxonomy following the rules of the SeqCode.</title>
        <authorList>
            <person name="Plum-Jensen L.E."/>
            <person name="Schramm A."/>
            <person name="Marshall I.P.G."/>
        </authorList>
    </citation>
    <scope>NUCLEOTIDE SEQUENCE</scope>
    <source>
        <strain evidence="3">Rat1</strain>
    </source>
</reference>
<dbReference type="KEGG" id="eaj:Q3M24_16300"/>
<sequence length="212" mass="23990">MIDSIYSITLAYPIKGVQRAPIILHHPVMKAQNIPLSVRISLTTAYLLCIYCTLGIARPIAEYLRSTGILFPTVIALFTLCLPFALFWRYKTITRTRFLMRILLILCLLCAAFLTAALPEERLHFLTYGFAGWLICWSLEATSFFSTPSQKNKILIWLVPCLLVWLAGGTDELIQWWLPNRVFDVRDIIFNATAGITGIALFATGGRTMLTR</sequence>
<feature type="transmembrane region" description="Helical" evidence="1">
    <location>
        <begin position="36"/>
        <end position="57"/>
    </location>
</feature>
<keyword evidence="1" id="KW-0812">Transmembrane</keyword>
<gene>
    <name evidence="3" type="ORF">Q3M24_16300</name>
</gene>
<keyword evidence="1" id="KW-1133">Transmembrane helix</keyword>
<dbReference type="InterPro" id="IPR006976">
    <property type="entry name" value="VanZ-like"/>
</dbReference>
<feature type="transmembrane region" description="Helical" evidence="1">
    <location>
        <begin position="188"/>
        <end position="210"/>
    </location>
</feature>
<reference evidence="3" key="2">
    <citation type="submission" date="2024-06" db="EMBL/GenBank/DDBJ databases">
        <authorList>
            <person name="Plum-Jensen L.E."/>
            <person name="Schramm A."/>
            <person name="Marshall I.P.G."/>
        </authorList>
    </citation>
    <scope>NUCLEOTIDE SEQUENCE</scope>
    <source>
        <strain evidence="3">Rat1</strain>
    </source>
</reference>
<proteinExistence type="predicted"/>
<keyword evidence="1" id="KW-0472">Membrane</keyword>
<evidence type="ECO:0000313" key="3">
    <source>
        <dbReference type="EMBL" id="XCN71855.1"/>
    </source>
</evidence>
<dbReference type="NCBIfam" id="NF037970">
    <property type="entry name" value="vanZ_1"/>
    <property type="match status" value="1"/>
</dbReference>